<dbReference type="STRING" id="35608.A0A2U1P1U1"/>
<protein>
    <submittedName>
        <fullName evidence="1">RNA-binding (RRM/RBD/RNP motifs) family protein</fullName>
    </submittedName>
</protein>
<dbReference type="Proteomes" id="UP000245207">
    <property type="component" value="Unassembled WGS sequence"/>
</dbReference>
<gene>
    <name evidence="1" type="ORF">CTI12_AA201460</name>
</gene>
<proteinExistence type="predicted"/>
<keyword evidence="2" id="KW-1185">Reference proteome</keyword>
<name>A0A2U1P1U1_ARTAN</name>
<reference evidence="1 2" key="1">
    <citation type="journal article" date="2018" name="Mol. Plant">
        <title>The genome of Artemisia annua provides insight into the evolution of Asteraceae family and artemisinin biosynthesis.</title>
        <authorList>
            <person name="Shen Q."/>
            <person name="Zhang L."/>
            <person name="Liao Z."/>
            <person name="Wang S."/>
            <person name="Yan T."/>
            <person name="Shi P."/>
            <person name="Liu M."/>
            <person name="Fu X."/>
            <person name="Pan Q."/>
            <person name="Wang Y."/>
            <person name="Lv Z."/>
            <person name="Lu X."/>
            <person name="Zhang F."/>
            <person name="Jiang W."/>
            <person name="Ma Y."/>
            <person name="Chen M."/>
            <person name="Hao X."/>
            <person name="Li L."/>
            <person name="Tang Y."/>
            <person name="Lv G."/>
            <person name="Zhou Y."/>
            <person name="Sun X."/>
            <person name="Brodelius P.E."/>
            <person name="Rose J.K.C."/>
            <person name="Tang K."/>
        </authorList>
    </citation>
    <scope>NUCLEOTIDE SEQUENCE [LARGE SCALE GENOMIC DNA]</scope>
    <source>
        <strain evidence="2">cv. Huhao1</strain>
        <tissue evidence="1">Leaf</tissue>
    </source>
</reference>
<accession>A0A2U1P1U1</accession>
<evidence type="ECO:0000313" key="1">
    <source>
        <dbReference type="EMBL" id="PWA79721.1"/>
    </source>
</evidence>
<dbReference type="EMBL" id="PKPP01001817">
    <property type="protein sequence ID" value="PWA79721.1"/>
    <property type="molecule type" value="Genomic_DNA"/>
</dbReference>
<evidence type="ECO:0000313" key="2">
    <source>
        <dbReference type="Proteomes" id="UP000245207"/>
    </source>
</evidence>
<organism evidence="1 2">
    <name type="scientific">Artemisia annua</name>
    <name type="common">Sweet wormwood</name>
    <dbReference type="NCBI Taxonomy" id="35608"/>
    <lineage>
        <taxon>Eukaryota</taxon>
        <taxon>Viridiplantae</taxon>
        <taxon>Streptophyta</taxon>
        <taxon>Embryophyta</taxon>
        <taxon>Tracheophyta</taxon>
        <taxon>Spermatophyta</taxon>
        <taxon>Magnoliopsida</taxon>
        <taxon>eudicotyledons</taxon>
        <taxon>Gunneridae</taxon>
        <taxon>Pentapetalae</taxon>
        <taxon>asterids</taxon>
        <taxon>campanulids</taxon>
        <taxon>Asterales</taxon>
        <taxon>Asteraceae</taxon>
        <taxon>Asteroideae</taxon>
        <taxon>Anthemideae</taxon>
        <taxon>Artemisiinae</taxon>
        <taxon>Artemisia</taxon>
    </lineage>
</organism>
<comment type="caution">
    <text evidence="1">The sequence shown here is derived from an EMBL/GenBank/DDBJ whole genome shotgun (WGS) entry which is preliminary data.</text>
</comment>
<sequence length="130" mass="13626">MNGVSHGYVLYGTYGQEYVYPQGVYNPYSNQQYLQIYGAVNTPMYPYNQTAQIAPGGHGYTAIQGYTLPGHQVVQFGGPGVNATTAASIQTIQAAYPTGSAVAPVQGQQFVIPAPSSQIMQGGGSDQNAG</sequence>
<dbReference type="OrthoDB" id="439808at2759"/>
<dbReference type="AlphaFoldDB" id="A0A2U1P1U1"/>